<evidence type="ECO:0000313" key="4">
    <source>
        <dbReference type="Proteomes" id="UP000507222"/>
    </source>
</evidence>
<dbReference type="EMBL" id="CAEKDK010000004">
    <property type="protein sequence ID" value="CAB4276038.1"/>
    <property type="molecule type" value="Genomic_DNA"/>
</dbReference>
<name>A0A6J5X153_PRUAR</name>
<organism evidence="3 5">
    <name type="scientific">Prunus armeniaca</name>
    <name type="common">Apricot</name>
    <name type="synonym">Armeniaca vulgaris</name>
    <dbReference type="NCBI Taxonomy" id="36596"/>
    <lineage>
        <taxon>Eukaryota</taxon>
        <taxon>Viridiplantae</taxon>
        <taxon>Streptophyta</taxon>
        <taxon>Embryophyta</taxon>
        <taxon>Tracheophyta</taxon>
        <taxon>Spermatophyta</taxon>
        <taxon>Magnoliopsida</taxon>
        <taxon>eudicotyledons</taxon>
        <taxon>Gunneridae</taxon>
        <taxon>Pentapetalae</taxon>
        <taxon>rosids</taxon>
        <taxon>fabids</taxon>
        <taxon>Rosales</taxon>
        <taxon>Rosaceae</taxon>
        <taxon>Amygdaloideae</taxon>
        <taxon>Amygdaleae</taxon>
        <taxon>Prunus</taxon>
    </lineage>
</organism>
<dbReference type="Proteomes" id="UP000507245">
    <property type="component" value="Unassembled WGS sequence"/>
</dbReference>
<dbReference type="OrthoDB" id="1166301at2759"/>
<proteinExistence type="predicted"/>
<dbReference type="EMBL" id="CAEKKB010000004">
    <property type="protein sequence ID" value="CAB4306421.1"/>
    <property type="molecule type" value="Genomic_DNA"/>
</dbReference>
<evidence type="ECO:0000313" key="5">
    <source>
        <dbReference type="Proteomes" id="UP000507245"/>
    </source>
</evidence>
<accession>A0A6J5X153</accession>
<evidence type="ECO:0000313" key="3">
    <source>
        <dbReference type="EMBL" id="CAB4306421.1"/>
    </source>
</evidence>
<evidence type="ECO:0000256" key="1">
    <source>
        <dbReference type="SAM" id="MobiDB-lite"/>
    </source>
</evidence>
<dbReference type="AlphaFoldDB" id="A0A6J5X153"/>
<gene>
    <name evidence="2" type="ORF">CURHAP_LOCUS25039</name>
    <name evidence="3" type="ORF">ORAREDHAP_LOCUS24626</name>
</gene>
<feature type="compositionally biased region" description="Low complexity" evidence="1">
    <location>
        <begin position="1"/>
        <end position="17"/>
    </location>
</feature>
<sequence>MHRVSSDSQSDQKSGDQLGVLGEDGDVFPLHSGVPDLVGHNSYPLLQIYWPRPISMKAQESKDARSSAPGREDELANIVTRNWDPDIRPGKCMYCLMLNDHYSTKCPYMDTVPKNATVGNGCEVVCKVCGALFRGSCCGRDVGRAISKVCCICGKIGEHWPPMCPRTLREGKNISFDELATPDQSTTEDEAMPLLIDQLKL</sequence>
<feature type="region of interest" description="Disordered" evidence="1">
    <location>
        <begin position="1"/>
        <end position="22"/>
    </location>
</feature>
<dbReference type="Proteomes" id="UP000507222">
    <property type="component" value="Unassembled WGS sequence"/>
</dbReference>
<evidence type="ECO:0000313" key="2">
    <source>
        <dbReference type="EMBL" id="CAB4276038.1"/>
    </source>
</evidence>
<keyword evidence="5" id="KW-1185">Reference proteome</keyword>
<protein>
    <submittedName>
        <fullName evidence="3">Uncharacterized protein</fullName>
    </submittedName>
</protein>
<reference evidence="3 4" key="2">
    <citation type="submission" date="2020-05" db="EMBL/GenBank/DDBJ databases">
        <authorList>
            <person name="Campoy J."/>
            <person name="Schneeberger K."/>
            <person name="Spophaly S."/>
        </authorList>
    </citation>
    <scope>NUCLEOTIDE SEQUENCE [LARGE SCALE GENOMIC DNA]</scope>
    <source>
        <strain evidence="3">PruArmRojPasFocal</strain>
    </source>
</reference>
<reference evidence="5" key="1">
    <citation type="journal article" date="2020" name="Genome Biol.">
        <title>Gamete binning: chromosome-level and haplotype-resolved genome assembly enabled by high-throughput single-cell sequencing of gamete genomes.</title>
        <authorList>
            <person name="Campoy J.A."/>
            <person name="Sun H."/>
            <person name="Goel M."/>
            <person name="Jiao W.-B."/>
            <person name="Folz-Donahue K."/>
            <person name="Wang N."/>
            <person name="Rubio M."/>
            <person name="Liu C."/>
            <person name="Kukat C."/>
            <person name="Ruiz D."/>
            <person name="Huettel B."/>
            <person name="Schneeberger K."/>
        </authorList>
    </citation>
    <scope>NUCLEOTIDE SEQUENCE [LARGE SCALE GENOMIC DNA]</scope>
    <source>
        <strain evidence="5">cv. Rojo Pasion</strain>
    </source>
</reference>